<accession>A0AAN5CMD3</accession>
<protein>
    <submittedName>
        <fullName evidence="2">Uncharacterized protein</fullName>
    </submittedName>
</protein>
<dbReference type="Proteomes" id="UP001328107">
    <property type="component" value="Unassembled WGS sequence"/>
</dbReference>
<feature type="non-terminal residue" evidence="2">
    <location>
        <position position="107"/>
    </location>
</feature>
<evidence type="ECO:0000313" key="3">
    <source>
        <dbReference type="Proteomes" id="UP001328107"/>
    </source>
</evidence>
<keyword evidence="3" id="KW-1185">Reference proteome</keyword>
<sequence length="107" mass="12000">PRFHLHRMANSVLTPGGSKNRGKNTAESGYLSGTLAQVYHQQLSSSTPLIYNERQDCSLPRPCRPLLPTALRGRPRCALSRLSLLRCLLRLASSRVRLGIPRIRRLV</sequence>
<gene>
    <name evidence="2" type="ORF">PMAYCL1PPCAC_17212</name>
</gene>
<comment type="caution">
    <text evidence="2">The sequence shown here is derived from an EMBL/GenBank/DDBJ whole genome shotgun (WGS) entry which is preliminary data.</text>
</comment>
<proteinExistence type="predicted"/>
<dbReference type="EMBL" id="BTRK01000004">
    <property type="protein sequence ID" value="GMR47017.1"/>
    <property type="molecule type" value="Genomic_DNA"/>
</dbReference>
<feature type="region of interest" description="Disordered" evidence="1">
    <location>
        <begin position="1"/>
        <end position="27"/>
    </location>
</feature>
<evidence type="ECO:0000256" key="1">
    <source>
        <dbReference type="SAM" id="MobiDB-lite"/>
    </source>
</evidence>
<dbReference type="AlphaFoldDB" id="A0AAN5CMD3"/>
<name>A0AAN5CMD3_9BILA</name>
<evidence type="ECO:0000313" key="2">
    <source>
        <dbReference type="EMBL" id="GMR47017.1"/>
    </source>
</evidence>
<feature type="non-terminal residue" evidence="2">
    <location>
        <position position="1"/>
    </location>
</feature>
<organism evidence="2 3">
    <name type="scientific">Pristionchus mayeri</name>
    <dbReference type="NCBI Taxonomy" id="1317129"/>
    <lineage>
        <taxon>Eukaryota</taxon>
        <taxon>Metazoa</taxon>
        <taxon>Ecdysozoa</taxon>
        <taxon>Nematoda</taxon>
        <taxon>Chromadorea</taxon>
        <taxon>Rhabditida</taxon>
        <taxon>Rhabditina</taxon>
        <taxon>Diplogasteromorpha</taxon>
        <taxon>Diplogasteroidea</taxon>
        <taxon>Neodiplogasteridae</taxon>
        <taxon>Pristionchus</taxon>
    </lineage>
</organism>
<reference evidence="3" key="1">
    <citation type="submission" date="2022-10" db="EMBL/GenBank/DDBJ databases">
        <title>Genome assembly of Pristionchus species.</title>
        <authorList>
            <person name="Yoshida K."/>
            <person name="Sommer R.J."/>
        </authorList>
    </citation>
    <scope>NUCLEOTIDE SEQUENCE [LARGE SCALE GENOMIC DNA]</scope>
    <source>
        <strain evidence="3">RS5460</strain>
    </source>
</reference>